<dbReference type="Proteomes" id="UP000708208">
    <property type="component" value="Unassembled WGS sequence"/>
</dbReference>
<evidence type="ECO:0000313" key="2">
    <source>
        <dbReference type="EMBL" id="CAG7716208.1"/>
    </source>
</evidence>
<feature type="transmembrane region" description="Helical" evidence="1">
    <location>
        <begin position="42"/>
        <end position="59"/>
    </location>
</feature>
<dbReference type="EMBL" id="CAJVCH010036745">
    <property type="protein sequence ID" value="CAG7716208.1"/>
    <property type="molecule type" value="Genomic_DNA"/>
</dbReference>
<keyword evidence="1" id="KW-0812">Transmembrane</keyword>
<evidence type="ECO:0000256" key="1">
    <source>
        <dbReference type="SAM" id="Phobius"/>
    </source>
</evidence>
<keyword evidence="1" id="KW-0472">Membrane</keyword>
<organism evidence="2 3">
    <name type="scientific">Allacma fusca</name>
    <dbReference type="NCBI Taxonomy" id="39272"/>
    <lineage>
        <taxon>Eukaryota</taxon>
        <taxon>Metazoa</taxon>
        <taxon>Ecdysozoa</taxon>
        <taxon>Arthropoda</taxon>
        <taxon>Hexapoda</taxon>
        <taxon>Collembola</taxon>
        <taxon>Symphypleona</taxon>
        <taxon>Sminthuridae</taxon>
        <taxon>Allacma</taxon>
    </lineage>
</organism>
<feature type="transmembrane region" description="Helical" evidence="1">
    <location>
        <begin position="65"/>
        <end position="88"/>
    </location>
</feature>
<gene>
    <name evidence="2" type="ORF">AFUS01_LOCUS5732</name>
</gene>
<name>A0A8J2NNK3_9HEXA</name>
<proteinExistence type="predicted"/>
<dbReference type="AlphaFoldDB" id="A0A8J2NNK3"/>
<comment type="caution">
    <text evidence="2">The sequence shown here is derived from an EMBL/GenBank/DDBJ whole genome shotgun (WGS) entry which is preliminary data.</text>
</comment>
<accession>A0A8J2NNK3</accession>
<sequence>MQEYLSIMHRNQSVSEKLESFSKYYPKLKIAQIQWNHYLGRYYTYYITVVTITLTLNVYEAVTAHTLKAVVALLVIGYCICLLMISLAEHLKMSEQILHSWKYQGEPKWFRKFHRSCRPLYTQNGAFGYIDKRICLTLLEIIVSNSMSLVISSRHG</sequence>
<protein>
    <submittedName>
        <fullName evidence="2">Uncharacterized protein</fullName>
    </submittedName>
</protein>
<keyword evidence="1" id="KW-1133">Transmembrane helix</keyword>
<keyword evidence="3" id="KW-1185">Reference proteome</keyword>
<evidence type="ECO:0000313" key="3">
    <source>
        <dbReference type="Proteomes" id="UP000708208"/>
    </source>
</evidence>
<reference evidence="2" key="1">
    <citation type="submission" date="2021-06" db="EMBL/GenBank/DDBJ databases">
        <authorList>
            <person name="Hodson N. C."/>
            <person name="Mongue J. A."/>
            <person name="Jaron S. K."/>
        </authorList>
    </citation>
    <scope>NUCLEOTIDE SEQUENCE</scope>
</reference>